<proteinExistence type="predicted"/>
<gene>
    <name evidence="2" type="ORF">FNY66_09530</name>
</gene>
<evidence type="ECO:0000259" key="1">
    <source>
        <dbReference type="Pfam" id="PF00535"/>
    </source>
</evidence>
<evidence type="ECO:0000313" key="3">
    <source>
        <dbReference type="Proteomes" id="UP000322025"/>
    </source>
</evidence>
<organism evidence="2 3">
    <name type="scientific">Mediterraneibacter catenae</name>
    <dbReference type="NCBI Taxonomy" id="2594882"/>
    <lineage>
        <taxon>Bacteria</taxon>
        <taxon>Bacillati</taxon>
        <taxon>Bacillota</taxon>
        <taxon>Clostridia</taxon>
        <taxon>Lachnospirales</taxon>
        <taxon>Lachnospiraceae</taxon>
        <taxon>Mediterraneibacter</taxon>
    </lineage>
</organism>
<dbReference type="PANTHER" id="PTHR22916">
    <property type="entry name" value="GLYCOSYLTRANSFERASE"/>
    <property type="match status" value="1"/>
</dbReference>
<keyword evidence="2" id="KW-0808">Transferase</keyword>
<dbReference type="InterPro" id="IPR001173">
    <property type="entry name" value="Glyco_trans_2-like"/>
</dbReference>
<dbReference type="CDD" id="cd00761">
    <property type="entry name" value="Glyco_tranf_GTA_type"/>
    <property type="match status" value="1"/>
</dbReference>
<comment type="caution">
    <text evidence="2">The sequence shown here is derived from an EMBL/GenBank/DDBJ whole genome shotgun (WGS) entry which is preliminary data.</text>
</comment>
<reference evidence="2 3" key="1">
    <citation type="submission" date="2019-07" db="EMBL/GenBank/DDBJ databases">
        <authorList>
            <person name="Wongkuna S."/>
            <person name="Scaria J."/>
        </authorList>
    </citation>
    <scope>NUCLEOTIDE SEQUENCE [LARGE SCALE GENOMIC DNA]</scope>
    <source>
        <strain evidence="2 3">SW178</strain>
    </source>
</reference>
<dbReference type="RefSeq" id="WP_150310966.1">
    <property type="nucleotide sequence ID" value="NZ_VMSO01000011.1"/>
</dbReference>
<dbReference type="Pfam" id="PF00535">
    <property type="entry name" value="Glycos_transf_2"/>
    <property type="match status" value="1"/>
</dbReference>
<dbReference type="OrthoDB" id="396512at2"/>
<dbReference type="EMBL" id="VMSO01000011">
    <property type="protein sequence ID" value="KAA8501140.1"/>
    <property type="molecule type" value="Genomic_DNA"/>
</dbReference>
<accession>A0A5M9HVY5</accession>
<dbReference type="PANTHER" id="PTHR22916:SF3">
    <property type="entry name" value="UDP-GLCNAC:BETAGAL BETA-1,3-N-ACETYLGLUCOSAMINYLTRANSFERASE-LIKE PROTEIN 1"/>
    <property type="match status" value="1"/>
</dbReference>
<name>A0A5M9HVY5_9FIRM</name>
<dbReference type="GO" id="GO:0016758">
    <property type="term" value="F:hexosyltransferase activity"/>
    <property type="evidence" value="ECO:0007669"/>
    <property type="project" value="UniProtKB-ARBA"/>
</dbReference>
<dbReference type="AlphaFoldDB" id="A0A5M9HVY5"/>
<dbReference type="Gene3D" id="3.90.550.10">
    <property type="entry name" value="Spore Coat Polysaccharide Biosynthesis Protein SpsA, Chain A"/>
    <property type="match status" value="1"/>
</dbReference>
<dbReference type="Proteomes" id="UP000322025">
    <property type="component" value="Unassembled WGS sequence"/>
</dbReference>
<keyword evidence="3" id="KW-1185">Reference proteome</keyword>
<dbReference type="SUPFAM" id="SSF53448">
    <property type="entry name" value="Nucleotide-diphospho-sugar transferases"/>
    <property type="match status" value="1"/>
</dbReference>
<protein>
    <submittedName>
        <fullName evidence="2">Glycosyltransferase family 2 protein</fullName>
    </submittedName>
</protein>
<sequence length="330" mass="38213">MIAFSVIIPVLNAEHYIEQCICSVLSQNYPNYEIIIIDDGSDDRTKKLIQKLGEKNPCIMLKSICHSGAGAARNVGLHEASGEYVIFLDADDYWTNPYLLKSLDEKLTRQRTDVVMFRMDKYTEDGKLLKKYRKAPLPAEKACYKLSDVYDVLVKDGQVLASACNKCVRRSMLISHHIEFQEGGYAEDIDWVLQLFSVTETISFINEISYAYRQHQKGSASKNKSGPNYQAKMIEDWAARMKRENISNKKAVAGLLAFEYGICFGYWHHLSAEMKKMMEEHQYLLDYALDRKTKMIRRFKKIFGLHLTCTAMRIYLFIRRLSYGKIKKEK</sequence>
<evidence type="ECO:0000313" key="2">
    <source>
        <dbReference type="EMBL" id="KAA8501140.1"/>
    </source>
</evidence>
<dbReference type="InterPro" id="IPR029044">
    <property type="entry name" value="Nucleotide-diphossugar_trans"/>
</dbReference>
<feature type="domain" description="Glycosyltransferase 2-like" evidence="1">
    <location>
        <begin position="5"/>
        <end position="135"/>
    </location>
</feature>